<dbReference type="PANTHER" id="PTHR23321:SF26">
    <property type="entry name" value="SMALL RIBOSOMAL SUBUNIT PROTEIN US15M"/>
    <property type="match status" value="1"/>
</dbReference>
<protein>
    <recommendedName>
        <fullName evidence="8">30S ribosomal protein S15</fullName>
    </recommendedName>
</protein>
<proteinExistence type="inferred from homology"/>
<comment type="similarity">
    <text evidence="1 4">Belongs to the universal ribosomal protein uS15 family.</text>
</comment>
<dbReference type="GO" id="GO:0003735">
    <property type="term" value="F:structural constituent of ribosome"/>
    <property type="evidence" value="ECO:0007669"/>
    <property type="project" value="InterPro"/>
</dbReference>
<dbReference type="SMART" id="SM01387">
    <property type="entry name" value="Ribosomal_S15"/>
    <property type="match status" value="1"/>
</dbReference>
<dbReference type="InterPro" id="IPR009068">
    <property type="entry name" value="uS15_NS1_RNA-bd_sf"/>
</dbReference>
<evidence type="ECO:0000256" key="4">
    <source>
        <dbReference type="RuleBase" id="RU003919"/>
    </source>
</evidence>
<sequence length="214" mass="24434">MMFSRTTVLAIVAVCGVAVEGFTPAAPSSARVSEIVKDSERFNPVPQTVLSVATDILDDIEGASEEEEDDYMFNEGELEEEDDETTGIEDDGEPPAWFTSQQRMDELRSTWRRSEKDTGSPEFQVAGMTERISYLTKHLQQNPKDYSTRRGLVALVNKRRRLLNYLIREDEQKYADIISSLGIRHKAPGRVESREDKYGRFNKQKSVKKHLQKK</sequence>
<feature type="region of interest" description="Disordered" evidence="5">
    <location>
        <begin position="77"/>
        <end position="97"/>
    </location>
</feature>
<keyword evidence="3 4" id="KW-0687">Ribonucleoprotein</keyword>
<evidence type="ECO:0000256" key="1">
    <source>
        <dbReference type="ARBA" id="ARBA00008434"/>
    </source>
</evidence>
<dbReference type="Pfam" id="PF00312">
    <property type="entry name" value="Ribosomal_S15"/>
    <property type="match status" value="1"/>
</dbReference>
<evidence type="ECO:0000256" key="6">
    <source>
        <dbReference type="SAM" id="SignalP"/>
    </source>
</evidence>
<feature type="signal peptide" evidence="6">
    <location>
        <begin position="1"/>
        <end position="21"/>
    </location>
</feature>
<name>A0A7R9WPU4_9STRA</name>
<dbReference type="EMBL" id="HBEF01005778">
    <property type="protein sequence ID" value="CAD8331471.1"/>
    <property type="molecule type" value="Transcribed_RNA"/>
</dbReference>
<dbReference type="PROSITE" id="PS00362">
    <property type="entry name" value="RIBOSOMAL_S15"/>
    <property type="match status" value="1"/>
</dbReference>
<evidence type="ECO:0000256" key="3">
    <source>
        <dbReference type="ARBA" id="ARBA00023274"/>
    </source>
</evidence>
<accession>A0A7R9WPU4</accession>
<dbReference type="GO" id="GO:0006412">
    <property type="term" value="P:translation"/>
    <property type="evidence" value="ECO:0007669"/>
    <property type="project" value="InterPro"/>
</dbReference>
<dbReference type="GO" id="GO:1990904">
    <property type="term" value="C:ribonucleoprotein complex"/>
    <property type="evidence" value="ECO:0007669"/>
    <property type="project" value="UniProtKB-KW"/>
</dbReference>
<evidence type="ECO:0000256" key="5">
    <source>
        <dbReference type="SAM" id="MobiDB-lite"/>
    </source>
</evidence>
<reference evidence="7" key="1">
    <citation type="submission" date="2021-01" db="EMBL/GenBank/DDBJ databases">
        <authorList>
            <person name="Corre E."/>
            <person name="Pelletier E."/>
            <person name="Niang G."/>
            <person name="Scheremetjew M."/>
            <person name="Finn R."/>
            <person name="Kale V."/>
            <person name="Holt S."/>
            <person name="Cochrane G."/>
            <person name="Meng A."/>
            <person name="Brown T."/>
            <person name="Cohen L."/>
        </authorList>
    </citation>
    <scope>NUCLEOTIDE SEQUENCE</scope>
    <source>
        <strain evidence="7">CCMP3328</strain>
    </source>
</reference>
<dbReference type="Gene3D" id="1.10.287.10">
    <property type="entry name" value="S15/NS1, RNA-binding"/>
    <property type="match status" value="1"/>
</dbReference>
<dbReference type="Gene3D" id="6.10.250.3130">
    <property type="match status" value="1"/>
</dbReference>
<dbReference type="InterPro" id="IPR005290">
    <property type="entry name" value="Ribosomal_uS15_bac-type"/>
</dbReference>
<dbReference type="AlphaFoldDB" id="A0A7R9WPU4"/>
<dbReference type="InterPro" id="IPR000589">
    <property type="entry name" value="Ribosomal_uS15"/>
</dbReference>
<dbReference type="GO" id="GO:0005840">
    <property type="term" value="C:ribosome"/>
    <property type="evidence" value="ECO:0007669"/>
    <property type="project" value="UniProtKB-KW"/>
</dbReference>
<dbReference type="GO" id="GO:0005737">
    <property type="term" value="C:cytoplasm"/>
    <property type="evidence" value="ECO:0007669"/>
    <property type="project" value="UniProtKB-ARBA"/>
</dbReference>
<feature type="compositionally biased region" description="Acidic residues" evidence="5">
    <location>
        <begin position="77"/>
        <end position="93"/>
    </location>
</feature>
<feature type="region of interest" description="Disordered" evidence="5">
    <location>
        <begin position="191"/>
        <end position="214"/>
    </location>
</feature>
<dbReference type="PANTHER" id="PTHR23321">
    <property type="entry name" value="RIBOSOMAL PROTEIN S15, BACTERIAL AND ORGANELLAR"/>
    <property type="match status" value="1"/>
</dbReference>
<organism evidence="7">
    <name type="scientific">Craspedostauros australis</name>
    <dbReference type="NCBI Taxonomy" id="1486917"/>
    <lineage>
        <taxon>Eukaryota</taxon>
        <taxon>Sar</taxon>
        <taxon>Stramenopiles</taxon>
        <taxon>Ochrophyta</taxon>
        <taxon>Bacillariophyta</taxon>
        <taxon>Bacillariophyceae</taxon>
        <taxon>Bacillariophycidae</taxon>
        <taxon>Naviculales</taxon>
        <taxon>Naviculaceae</taxon>
        <taxon>Craspedostauros</taxon>
    </lineage>
</organism>
<dbReference type="NCBIfam" id="TIGR00952">
    <property type="entry name" value="S15_bact"/>
    <property type="match status" value="1"/>
</dbReference>
<dbReference type="CDD" id="cd00353">
    <property type="entry name" value="Ribosomal_S15p_S13e"/>
    <property type="match status" value="1"/>
</dbReference>
<evidence type="ECO:0000256" key="2">
    <source>
        <dbReference type="ARBA" id="ARBA00022980"/>
    </source>
</evidence>
<keyword evidence="6" id="KW-0732">Signal</keyword>
<dbReference type="HAMAP" id="MF_01343_B">
    <property type="entry name" value="Ribosomal_uS15_B"/>
    <property type="match status" value="1"/>
</dbReference>
<feature type="compositionally biased region" description="Basic residues" evidence="5">
    <location>
        <begin position="200"/>
        <end position="214"/>
    </location>
</feature>
<dbReference type="SUPFAM" id="SSF47060">
    <property type="entry name" value="S15/NS1 RNA-binding domain"/>
    <property type="match status" value="1"/>
</dbReference>
<evidence type="ECO:0000313" key="7">
    <source>
        <dbReference type="EMBL" id="CAD8331471.1"/>
    </source>
</evidence>
<keyword evidence="2 4" id="KW-0689">Ribosomal protein</keyword>
<feature type="chain" id="PRO_5031261471" description="30S ribosomal protein S15" evidence="6">
    <location>
        <begin position="22"/>
        <end position="214"/>
    </location>
</feature>
<gene>
    <name evidence="7" type="ORF">CAUS1442_LOCUS3570</name>
</gene>
<evidence type="ECO:0008006" key="8">
    <source>
        <dbReference type="Google" id="ProtNLM"/>
    </source>
</evidence>